<dbReference type="RefSeq" id="WP_011142252.1">
    <property type="nucleotide sequence ID" value="NC_005125.1"/>
</dbReference>
<dbReference type="eggNOG" id="COG2165">
    <property type="taxonomic scope" value="Bacteria"/>
</dbReference>
<keyword evidence="8" id="KW-1185">Reference proteome</keyword>
<evidence type="ECO:0000256" key="2">
    <source>
        <dbReference type="ARBA" id="ARBA00022481"/>
    </source>
</evidence>
<dbReference type="PANTHER" id="PTHR30093:SF44">
    <property type="entry name" value="TYPE II SECRETION SYSTEM CORE PROTEIN G"/>
    <property type="match status" value="1"/>
</dbReference>
<evidence type="ECO:0000313" key="7">
    <source>
        <dbReference type="EMBL" id="BAC90196.1"/>
    </source>
</evidence>
<dbReference type="Gene3D" id="3.30.700.10">
    <property type="entry name" value="Glycoprotein, Type 4 Pilin"/>
    <property type="match status" value="1"/>
</dbReference>
<dbReference type="AlphaFoldDB" id="Q7NIC8"/>
<dbReference type="EnsemblBacteria" id="BAC90196">
    <property type="protein sequence ID" value="BAC90196"/>
    <property type="gene ID" value="BAC90196"/>
</dbReference>
<dbReference type="KEGG" id="gvi:gll2255"/>
<gene>
    <name evidence="7" type="ordered locus">gll2255</name>
</gene>
<dbReference type="InterPro" id="IPR045584">
    <property type="entry name" value="Pilin-like"/>
</dbReference>
<evidence type="ECO:0000256" key="3">
    <source>
        <dbReference type="ARBA" id="ARBA00022692"/>
    </source>
</evidence>
<keyword evidence="2" id="KW-0488">Methylation</keyword>
<protein>
    <submittedName>
        <fullName evidence="7">Gll2255 protein</fullName>
    </submittedName>
</protein>
<name>Q7NIC8_GLOVI</name>
<accession>Q7NIC8</accession>
<keyword evidence="5 6" id="KW-0472">Membrane</keyword>
<evidence type="ECO:0000256" key="6">
    <source>
        <dbReference type="SAM" id="Phobius"/>
    </source>
</evidence>
<evidence type="ECO:0000256" key="5">
    <source>
        <dbReference type="ARBA" id="ARBA00023136"/>
    </source>
</evidence>
<dbReference type="PANTHER" id="PTHR30093">
    <property type="entry name" value="GENERAL SECRETION PATHWAY PROTEIN G"/>
    <property type="match status" value="1"/>
</dbReference>
<evidence type="ECO:0000256" key="4">
    <source>
        <dbReference type="ARBA" id="ARBA00022989"/>
    </source>
</evidence>
<evidence type="ECO:0000313" key="8">
    <source>
        <dbReference type="Proteomes" id="UP000000557"/>
    </source>
</evidence>
<dbReference type="InterPro" id="IPR012902">
    <property type="entry name" value="N_methyl_site"/>
</dbReference>
<keyword evidence="4 6" id="KW-1133">Transmembrane helix</keyword>
<evidence type="ECO:0000256" key="1">
    <source>
        <dbReference type="ARBA" id="ARBA00004167"/>
    </source>
</evidence>
<comment type="subcellular location">
    <subcellularLocation>
        <location evidence="1">Membrane</location>
        <topology evidence="1">Single-pass membrane protein</topology>
    </subcellularLocation>
</comment>
<dbReference type="InParanoid" id="Q7NIC8"/>
<dbReference type="EMBL" id="BA000045">
    <property type="protein sequence ID" value="BAC90196.1"/>
    <property type="molecule type" value="Genomic_DNA"/>
</dbReference>
<keyword evidence="3 6" id="KW-0812">Transmembrane</keyword>
<dbReference type="SUPFAM" id="SSF54523">
    <property type="entry name" value="Pili subunits"/>
    <property type="match status" value="1"/>
</dbReference>
<organism evidence="7 8">
    <name type="scientific">Gloeobacter violaceus (strain ATCC 29082 / PCC 7421)</name>
    <dbReference type="NCBI Taxonomy" id="251221"/>
    <lineage>
        <taxon>Bacteria</taxon>
        <taxon>Bacillati</taxon>
        <taxon>Cyanobacteriota</taxon>
        <taxon>Cyanophyceae</taxon>
        <taxon>Gloeobacterales</taxon>
        <taxon>Gloeobacteraceae</taxon>
        <taxon>Gloeobacter</taxon>
    </lineage>
</organism>
<dbReference type="HOGENOM" id="CLU_1494197_0_0_3"/>
<sequence>MASQRAPRGFTLIELLVVVIIVGILAAVALPNFLGQTGKAKTTEATAAIDAGKTAQEAYLNETGAYYTAGTMGAGGVPAANADTLGGTLVQTGVDLNELQAAIQVGHDATRFVSAAPADGTKWAIAHQAGGQTAVANSNTDFAINVDGGAATAAGTQVRGLAASYLKSAAKIVIDANPTR</sequence>
<feature type="transmembrane region" description="Helical" evidence="6">
    <location>
        <begin position="12"/>
        <end position="34"/>
    </location>
</feature>
<reference evidence="7 8" key="1">
    <citation type="journal article" date="2003" name="DNA Res.">
        <title>Complete genome structure of Gloeobacter violaceus PCC 7421, a cyanobacterium that lacks thylakoids.</title>
        <authorList>
            <person name="Nakamura Y."/>
            <person name="Kaneko T."/>
            <person name="Sato S."/>
            <person name="Mimuro M."/>
            <person name="Miyashita H."/>
            <person name="Tsuchiya T."/>
            <person name="Sasamoto S."/>
            <person name="Watanabe A."/>
            <person name="Kawashima K."/>
            <person name="Kishida Y."/>
            <person name="Kiyokawa C."/>
            <person name="Kohara M."/>
            <person name="Matsumoto M."/>
            <person name="Matsuno A."/>
            <person name="Nakazaki N."/>
            <person name="Shimpo S."/>
            <person name="Takeuchi C."/>
            <person name="Yamada M."/>
            <person name="Tabata S."/>
        </authorList>
    </citation>
    <scope>NUCLEOTIDE SEQUENCE [LARGE SCALE GENOMIC DNA]</scope>
    <source>
        <strain evidence="8">ATCC 29082 / PCC 7421</strain>
    </source>
</reference>
<proteinExistence type="predicted"/>
<dbReference type="NCBIfam" id="TIGR02532">
    <property type="entry name" value="IV_pilin_GFxxxE"/>
    <property type="match status" value="1"/>
</dbReference>
<dbReference type="Proteomes" id="UP000000557">
    <property type="component" value="Chromosome"/>
</dbReference>
<dbReference type="GO" id="GO:0016020">
    <property type="term" value="C:membrane"/>
    <property type="evidence" value="ECO:0007669"/>
    <property type="project" value="UniProtKB-SubCell"/>
</dbReference>
<reference evidence="7 8" key="2">
    <citation type="journal article" date="2003" name="DNA Res.">
        <title>Complete genome structure of Gloeobacter violaceus PCC 7421, a cyanobacterium that lacks thylakoids (supplement).</title>
        <authorList>
            <person name="Nakamura Y."/>
            <person name="Kaneko T."/>
            <person name="Sato S."/>
            <person name="Mimuro M."/>
            <person name="Miyashita H."/>
            <person name="Tsuchiya T."/>
            <person name="Sasamoto S."/>
            <person name="Watanabe A."/>
            <person name="Kawashima K."/>
            <person name="Kishida Y."/>
            <person name="Kiyokawa C."/>
            <person name="Kohara M."/>
            <person name="Matsumoto M."/>
            <person name="Matsuno A."/>
            <person name="Nakazaki N."/>
            <person name="Shimpo S."/>
            <person name="Takeuchi C."/>
            <person name="Yamada M."/>
            <person name="Tabata S."/>
        </authorList>
    </citation>
    <scope>NUCLEOTIDE SEQUENCE [LARGE SCALE GENOMIC DNA]</scope>
    <source>
        <strain evidence="8">ATCC 29082 / PCC 7421</strain>
    </source>
</reference>
<dbReference type="Pfam" id="PF07963">
    <property type="entry name" value="N_methyl"/>
    <property type="match status" value="1"/>
</dbReference>
<dbReference type="STRING" id="251221.gene:10759750"/>
<dbReference type="PROSITE" id="PS00409">
    <property type="entry name" value="PROKAR_NTER_METHYL"/>
    <property type="match status" value="1"/>
</dbReference>